<dbReference type="InterPro" id="IPR007863">
    <property type="entry name" value="Peptidase_M16_C"/>
</dbReference>
<evidence type="ECO:0000256" key="4">
    <source>
        <dbReference type="SAM" id="MobiDB-lite"/>
    </source>
</evidence>
<organism evidence="7">
    <name type="scientific">Paraprevotella clara</name>
    <dbReference type="NCBI Taxonomy" id="454154"/>
    <lineage>
        <taxon>Bacteria</taxon>
        <taxon>Pseudomonadati</taxon>
        <taxon>Bacteroidota</taxon>
        <taxon>Bacteroidia</taxon>
        <taxon>Bacteroidales</taxon>
        <taxon>Prevotellaceae</taxon>
        <taxon>Paraprevotella</taxon>
    </lineage>
</organism>
<evidence type="ECO:0000313" key="7">
    <source>
        <dbReference type="EMBL" id="VYU22874.1"/>
    </source>
</evidence>
<feature type="domain" description="Peptidase M16 C-terminal" evidence="6">
    <location>
        <begin position="176"/>
        <end position="369"/>
    </location>
</feature>
<evidence type="ECO:0000256" key="1">
    <source>
        <dbReference type="ARBA" id="ARBA00001947"/>
    </source>
</evidence>
<dbReference type="GO" id="GO:0006508">
    <property type="term" value="P:proteolysis"/>
    <property type="evidence" value="ECO:0007669"/>
    <property type="project" value="InterPro"/>
</dbReference>
<protein>
    <submittedName>
        <fullName evidence="7">Peptidase M16 inactive domain protein</fullName>
    </submittedName>
</protein>
<dbReference type="PROSITE" id="PS00143">
    <property type="entry name" value="INSULINASE"/>
    <property type="match status" value="1"/>
</dbReference>
<dbReference type="EMBL" id="CACRUT010000015">
    <property type="protein sequence ID" value="VYU22874.1"/>
    <property type="molecule type" value="Genomic_DNA"/>
</dbReference>
<evidence type="ECO:0000256" key="3">
    <source>
        <dbReference type="RuleBase" id="RU004447"/>
    </source>
</evidence>
<dbReference type="SUPFAM" id="SSF63411">
    <property type="entry name" value="LuxS/MPP-like metallohydrolase"/>
    <property type="match status" value="2"/>
</dbReference>
<feature type="domain" description="Peptidase M16 N-terminal" evidence="5">
    <location>
        <begin position="27"/>
        <end position="166"/>
    </location>
</feature>
<dbReference type="InterPro" id="IPR011249">
    <property type="entry name" value="Metalloenz_LuxS/M16"/>
</dbReference>
<dbReference type="PANTHER" id="PTHR11851">
    <property type="entry name" value="METALLOPROTEASE"/>
    <property type="match status" value="1"/>
</dbReference>
<dbReference type="InterPro" id="IPR011765">
    <property type="entry name" value="Pept_M16_N"/>
</dbReference>
<gene>
    <name evidence="7" type="ORF">PCLFYP37_02249</name>
</gene>
<dbReference type="GO" id="GO:0046872">
    <property type="term" value="F:metal ion binding"/>
    <property type="evidence" value="ECO:0007669"/>
    <property type="project" value="InterPro"/>
</dbReference>
<reference evidence="7" key="1">
    <citation type="submission" date="2019-11" db="EMBL/GenBank/DDBJ databases">
        <authorList>
            <person name="Feng L."/>
        </authorList>
    </citation>
    <scope>NUCLEOTIDE SEQUENCE</scope>
    <source>
        <strain evidence="7">PclaraLFYP37</strain>
    </source>
</reference>
<accession>A0A6N3D4W1</accession>
<dbReference type="InterPro" id="IPR050361">
    <property type="entry name" value="MPP/UQCRC_Complex"/>
</dbReference>
<dbReference type="AlphaFoldDB" id="A0A6N3D4W1"/>
<evidence type="ECO:0000256" key="2">
    <source>
        <dbReference type="ARBA" id="ARBA00007261"/>
    </source>
</evidence>
<dbReference type="Gene3D" id="3.30.830.10">
    <property type="entry name" value="Metalloenzyme, LuxS/M16 peptidase-like"/>
    <property type="match status" value="2"/>
</dbReference>
<dbReference type="Pfam" id="PF00675">
    <property type="entry name" value="Peptidase_M16"/>
    <property type="match status" value="1"/>
</dbReference>
<evidence type="ECO:0000259" key="5">
    <source>
        <dbReference type="Pfam" id="PF00675"/>
    </source>
</evidence>
<feature type="region of interest" description="Disordered" evidence="4">
    <location>
        <begin position="231"/>
        <end position="250"/>
    </location>
</feature>
<evidence type="ECO:0000259" key="6">
    <source>
        <dbReference type="Pfam" id="PF05193"/>
    </source>
</evidence>
<comment type="similarity">
    <text evidence="2 3">Belongs to the peptidase M16 family.</text>
</comment>
<dbReference type="Pfam" id="PF05193">
    <property type="entry name" value="Peptidase_M16_C"/>
    <property type="match status" value="1"/>
</dbReference>
<comment type="cofactor">
    <cofactor evidence="1">
        <name>Zn(2+)</name>
        <dbReference type="ChEBI" id="CHEBI:29105"/>
    </cofactor>
</comment>
<dbReference type="GO" id="GO:0004222">
    <property type="term" value="F:metalloendopeptidase activity"/>
    <property type="evidence" value="ECO:0007669"/>
    <property type="project" value="InterPro"/>
</dbReference>
<proteinExistence type="inferred from homology"/>
<name>A0A6N3D4W1_9BACT</name>
<sequence>MTTTSPASAVPYTHTLPCGMRVICAPSATDVVYCGIAVDVGTRDELPDENGLAHFCEHLTFKGTHRRRSWHILNRMESVGGDLNAYTGKEETIYYTAFLKEHFARAVDLLADIVLGSTYPQTEMNKEVEVVIDEIESYNDSPSELIFDDFENLIFCGHPLGRNILGEAGRLRGFRSEDIQRFAWRLYRPDRMVFFVYGRIEPAHACREITKALKRVASSLPEGHPFQTLLQTDASPARPDRNDAGRTAVPEYRPQTVTLHKDTHQAHVMIGARAYSARDPRHLSLYLLNNILGGPGMNSRLNLSLREKHGLVYTVESVMTTYTDTGLWSVYFGCDPHDVARCRRLVLKELRQLAETPLAPHALEAAKRQIKGQIGISYDNFENVALAMGKTFLHYDRARDLNRLYQKIDGLTAEDLHAVAQELFRPENLTFLIYR</sequence>
<dbReference type="PANTHER" id="PTHR11851:SF49">
    <property type="entry name" value="MITOCHONDRIAL-PROCESSING PEPTIDASE SUBUNIT ALPHA"/>
    <property type="match status" value="1"/>
</dbReference>
<dbReference type="InterPro" id="IPR001431">
    <property type="entry name" value="Pept_M16_Zn_BS"/>
</dbReference>